<feature type="region of interest" description="Disordered" evidence="1">
    <location>
        <begin position="20"/>
        <end position="84"/>
    </location>
</feature>
<evidence type="ECO:0000256" key="1">
    <source>
        <dbReference type="SAM" id="MobiDB-lite"/>
    </source>
</evidence>
<feature type="compositionally biased region" description="Polar residues" evidence="1">
    <location>
        <begin position="39"/>
        <end position="65"/>
    </location>
</feature>
<accession>A0ABR4BQY5</accession>
<reference evidence="2 3" key="1">
    <citation type="journal article" date="2024" name="Commun. Biol.">
        <title>Comparative genomic analysis of thermophilic fungi reveals convergent evolutionary adaptations and gene losses.</title>
        <authorList>
            <person name="Steindorff A.S."/>
            <person name="Aguilar-Pontes M.V."/>
            <person name="Robinson A.J."/>
            <person name="Andreopoulos B."/>
            <person name="LaButti K."/>
            <person name="Kuo A."/>
            <person name="Mondo S."/>
            <person name="Riley R."/>
            <person name="Otillar R."/>
            <person name="Haridas S."/>
            <person name="Lipzen A."/>
            <person name="Grimwood J."/>
            <person name="Schmutz J."/>
            <person name="Clum A."/>
            <person name="Reid I.D."/>
            <person name="Moisan M.C."/>
            <person name="Butler G."/>
            <person name="Nguyen T.T.M."/>
            <person name="Dewar K."/>
            <person name="Conant G."/>
            <person name="Drula E."/>
            <person name="Henrissat B."/>
            <person name="Hansel C."/>
            <person name="Singer S."/>
            <person name="Hutchinson M.I."/>
            <person name="de Vries R.P."/>
            <person name="Natvig D.O."/>
            <person name="Powell A.J."/>
            <person name="Tsang A."/>
            <person name="Grigoriev I.V."/>
        </authorList>
    </citation>
    <scope>NUCLEOTIDE SEQUENCE [LARGE SCALE GENOMIC DNA]</scope>
    <source>
        <strain evidence="2 3">CBS 494.80</strain>
    </source>
</reference>
<proteinExistence type="predicted"/>
<feature type="compositionally biased region" description="Polar residues" evidence="1">
    <location>
        <begin position="20"/>
        <end position="31"/>
    </location>
</feature>
<dbReference type="EMBL" id="JAZHXI010000024">
    <property type="protein sequence ID" value="KAL2060060.1"/>
    <property type="molecule type" value="Genomic_DNA"/>
</dbReference>
<protein>
    <submittedName>
        <fullName evidence="2">Uncharacterized protein</fullName>
    </submittedName>
</protein>
<name>A0ABR4BQY5_9HELO</name>
<comment type="caution">
    <text evidence="2">The sequence shown here is derived from an EMBL/GenBank/DDBJ whole genome shotgun (WGS) entry which is preliminary data.</text>
</comment>
<evidence type="ECO:0000313" key="3">
    <source>
        <dbReference type="Proteomes" id="UP001595075"/>
    </source>
</evidence>
<keyword evidence="3" id="KW-1185">Reference proteome</keyword>
<organism evidence="2 3">
    <name type="scientific">Oculimacula yallundae</name>
    <dbReference type="NCBI Taxonomy" id="86028"/>
    <lineage>
        <taxon>Eukaryota</taxon>
        <taxon>Fungi</taxon>
        <taxon>Dikarya</taxon>
        <taxon>Ascomycota</taxon>
        <taxon>Pezizomycotina</taxon>
        <taxon>Leotiomycetes</taxon>
        <taxon>Helotiales</taxon>
        <taxon>Ploettnerulaceae</taxon>
        <taxon>Oculimacula</taxon>
    </lineage>
</organism>
<evidence type="ECO:0000313" key="2">
    <source>
        <dbReference type="EMBL" id="KAL2060060.1"/>
    </source>
</evidence>
<sequence>MNRLLGFLRRRIDEGSLNSSISTRMGINSPRQVEVTARSEATTTDSSSLIQSEQPQTRSASSQPGTRDELDDDPPLYDENSPPGYQYELLLINSPETLRRWFQTSEERRDWITRRVAGGRNHDLPAMSLEETQLSADRMLEEMISQRYPLQAPADPSPSPEQPLNPLERVPSISLEDWMQWHTTDTCRNLIHEYTLDGLTPWQAEVNANLYFIRLRTLTANRDLLRPEPIASALDPESVTQDHHDRLHRRLRGWGMSPSQVEDHVNAILTEEEQRESRAMMFEG</sequence>
<dbReference type="Proteomes" id="UP001595075">
    <property type="component" value="Unassembled WGS sequence"/>
</dbReference>
<gene>
    <name evidence="2" type="ORF">VTL71DRAFT_9882</name>
</gene>